<feature type="transmembrane region" description="Helical" evidence="2">
    <location>
        <begin position="367"/>
        <end position="384"/>
    </location>
</feature>
<dbReference type="PANTHER" id="PTHR36442:SF1">
    <property type="entry name" value="CYCLIC-DI-AMP PHOSPHODIESTERASE PGPH"/>
    <property type="match status" value="1"/>
</dbReference>
<reference evidence="4" key="1">
    <citation type="submission" date="2020-07" db="EMBL/GenBank/DDBJ databases">
        <title>Koleobacter methoxysyntrophicus gen. nov., sp. nov., a novel anaerobic bacterium isolated from deep subsurface oil field and proposal of Koleobacterales ord. nov. in the phylum Firmicutes.</title>
        <authorList>
            <person name="Sakamoto S."/>
            <person name="Tamaki H."/>
        </authorList>
    </citation>
    <scope>NUCLEOTIDE SEQUENCE</scope>
    <source>
        <strain evidence="4">NRmbB1</strain>
    </source>
</reference>
<feature type="transmembrane region" description="Helical" evidence="2">
    <location>
        <begin position="276"/>
        <end position="295"/>
    </location>
</feature>
<evidence type="ECO:0000256" key="1">
    <source>
        <dbReference type="SAM" id="MobiDB-lite"/>
    </source>
</evidence>
<dbReference type="Pfam" id="PF01966">
    <property type="entry name" value="HD"/>
    <property type="match status" value="1"/>
</dbReference>
<keyword evidence="5" id="KW-1185">Reference proteome</keyword>
<feature type="transmembrane region" description="Helical" evidence="2">
    <location>
        <begin position="396"/>
        <end position="414"/>
    </location>
</feature>
<dbReference type="SUPFAM" id="SSF109604">
    <property type="entry name" value="HD-domain/PDEase-like"/>
    <property type="match status" value="1"/>
</dbReference>
<dbReference type="Gene3D" id="1.10.3210.10">
    <property type="entry name" value="Hypothetical protein af1432"/>
    <property type="match status" value="1"/>
</dbReference>
<feature type="transmembrane region" description="Helical" evidence="2">
    <location>
        <begin position="336"/>
        <end position="360"/>
    </location>
</feature>
<dbReference type="AlphaFoldDB" id="A0A8A0RQN4"/>
<name>A0A8A0RQN4_9FIRM</name>
<protein>
    <submittedName>
        <fullName evidence="4">Cyclic-di-AMP phosphodiesterase PgpH</fullName>
        <ecNumber evidence="4">3.1.4.-</ecNumber>
    </submittedName>
</protein>
<sequence length="712" mass="79227">MIFKGIKGFFSNTLLGRILGSFVFQIAVIQVVVFLSVYTIIATSITPERYDLKVGDIAPEDIIAPKDTINLPATRKLQEEAVKSVPKKFTQDSKITEEVMAEIKEIFQSVYVLKKESGRPESKILEELKEKIDIELTEEGYKTFFKTDPDDLKRLEEETLKITEEILEGGIKEDNLDKAKTLLIEGFRSVKLPKELKNLGEEIAISLLRPNMVFDRVATEQEQWEAINSVIPVKILKNEIIVQKGHKITDEHLEILKDLDLLAQGRIINIKKITGISFLVITFQALVFIFLFLFYKDILFNKKLLILIYLIILSNLLIARGIFLISGYLIPVASGVILITIFVNPKVAMLINLVLGILIGIITRNDFHYTLVALVGGTVGMFSVSRLQQRSDLTRAGFMIAIANAVVILGIGCMENYTYLDVFRKGLWGIINGVFSVVLAIGLLPFIENAFGVTSAVKLIELSNPNQPLLKRLLVEAPGTYHHSIIVGNLAEAAAEAVGGNSLLARVGATYHDIGKIKRPYFFIENQLTSENPHDKLTPSLSSLIITSHIKDGLELAKAYKLPGPVVDIIKQHHGTSLLTYFYHKAKEQDSSESVAESSFRYEGPKPKTKEAAIVMLADSVEAAIRSLSKPTAGRIEGLVREIIKDRLNDDQLNACDLTLKDLDNIAAIFSKILAGIFHSRIEYPKAIKEFERGKLKNGGTDNESTEYSGSN</sequence>
<dbReference type="GO" id="GO:0016787">
    <property type="term" value="F:hydrolase activity"/>
    <property type="evidence" value="ECO:0007669"/>
    <property type="project" value="UniProtKB-KW"/>
</dbReference>
<dbReference type="NCBIfam" id="TIGR00277">
    <property type="entry name" value="HDIG"/>
    <property type="match status" value="1"/>
</dbReference>
<dbReference type="Pfam" id="PF07697">
    <property type="entry name" value="7TMR-HDED"/>
    <property type="match status" value="1"/>
</dbReference>
<feature type="domain" description="HD/PDEase" evidence="3">
    <location>
        <begin position="476"/>
        <end position="633"/>
    </location>
</feature>
<dbReference type="InterPro" id="IPR006674">
    <property type="entry name" value="HD_domain"/>
</dbReference>
<keyword evidence="4" id="KW-0378">Hydrolase</keyword>
<feature type="transmembrane region" description="Helical" evidence="2">
    <location>
        <begin position="426"/>
        <end position="447"/>
    </location>
</feature>
<keyword evidence="2" id="KW-0472">Membrane</keyword>
<organism evidence="4 5">
    <name type="scientific">Koleobacter methoxysyntrophicus</name>
    <dbReference type="NCBI Taxonomy" id="2751313"/>
    <lineage>
        <taxon>Bacteria</taxon>
        <taxon>Bacillati</taxon>
        <taxon>Bacillota</taxon>
        <taxon>Clostridia</taxon>
        <taxon>Koleobacterales</taxon>
        <taxon>Koleobacteraceae</taxon>
        <taxon>Koleobacter</taxon>
    </lineage>
</organism>
<dbReference type="EMBL" id="CP059066">
    <property type="protein sequence ID" value="QSQ10212.1"/>
    <property type="molecule type" value="Genomic_DNA"/>
</dbReference>
<evidence type="ECO:0000313" key="5">
    <source>
        <dbReference type="Proteomes" id="UP000662904"/>
    </source>
</evidence>
<keyword evidence="2" id="KW-0812">Transmembrane</keyword>
<dbReference type="InterPro" id="IPR011621">
    <property type="entry name" value="Metal-dep_PHydrolase_7TM_intra"/>
</dbReference>
<dbReference type="Pfam" id="PF07698">
    <property type="entry name" value="7TM-7TMR_HD"/>
    <property type="match status" value="1"/>
</dbReference>
<keyword evidence="2" id="KW-1133">Transmembrane helix</keyword>
<feature type="transmembrane region" description="Helical" evidence="2">
    <location>
        <begin position="307"/>
        <end position="330"/>
    </location>
</feature>
<dbReference type="RefSeq" id="WP_206707523.1">
    <property type="nucleotide sequence ID" value="NZ_CP059066.1"/>
</dbReference>
<dbReference type="InterPro" id="IPR003607">
    <property type="entry name" value="HD/PDEase_dom"/>
</dbReference>
<dbReference type="Proteomes" id="UP000662904">
    <property type="component" value="Chromosome"/>
</dbReference>
<dbReference type="PANTHER" id="PTHR36442">
    <property type="entry name" value="CYCLIC-DI-AMP PHOSPHODIESTERASE PGPH"/>
    <property type="match status" value="1"/>
</dbReference>
<dbReference type="InterPro" id="IPR052722">
    <property type="entry name" value="PgpH_phosphodiesterase"/>
</dbReference>
<evidence type="ECO:0000259" key="3">
    <source>
        <dbReference type="SMART" id="SM00471"/>
    </source>
</evidence>
<accession>A0A8A0RQN4</accession>
<feature type="region of interest" description="Disordered" evidence="1">
    <location>
        <begin position="693"/>
        <end position="712"/>
    </location>
</feature>
<gene>
    <name evidence="4" type="primary">pgpH</name>
    <name evidence="4" type="ORF">H0A61_02612</name>
</gene>
<dbReference type="EC" id="3.1.4.-" evidence="4"/>
<proteinExistence type="predicted"/>
<dbReference type="KEGG" id="kme:H0A61_02612"/>
<dbReference type="CDD" id="cd00077">
    <property type="entry name" value="HDc"/>
    <property type="match status" value="1"/>
</dbReference>
<evidence type="ECO:0000313" key="4">
    <source>
        <dbReference type="EMBL" id="QSQ10212.1"/>
    </source>
</evidence>
<evidence type="ECO:0000256" key="2">
    <source>
        <dbReference type="SAM" id="Phobius"/>
    </source>
</evidence>
<dbReference type="SMART" id="SM00471">
    <property type="entry name" value="HDc"/>
    <property type="match status" value="1"/>
</dbReference>
<dbReference type="InterPro" id="IPR011624">
    <property type="entry name" value="Metal-dep_PHydrolase_7TM_extra"/>
</dbReference>
<dbReference type="InterPro" id="IPR006675">
    <property type="entry name" value="HDIG_dom"/>
</dbReference>
<feature type="compositionally biased region" description="Polar residues" evidence="1">
    <location>
        <begin position="700"/>
        <end position="712"/>
    </location>
</feature>
<feature type="transmembrane region" description="Helical" evidence="2">
    <location>
        <begin position="21"/>
        <end position="41"/>
    </location>
</feature>